<comment type="caution">
    <text evidence="5">The sequence shown here is derived from an EMBL/GenBank/DDBJ whole genome shotgun (WGS) entry which is preliminary data.</text>
</comment>
<accession>A0A916QVK0</accession>
<dbReference type="Gene3D" id="4.10.220.110">
    <property type="match status" value="1"/>
</dbReference>
<dbReference type="NCBIfam" id="TIGR03361">
    <property type="entry name" value="VI_Rhs_Vgr"/>
    <property type="match status" value="1"/>
</dbReference>
<evidence type="ECO:0000256" key="1">
    <source>
        <dbReference type="ARBA" id="ARBA00004613"/>
    </source>
</evidence>
<dbReference type="Gene3D" id="2.40.50.230">
    <property type="entry name" value="Gp5 N-terminal domain"/>
    <property type="match status" value="1"/>
</dbReference>
<sequence>MADPLPIEGRSQRVKCEGQKCDLYMLSADISEGIDQLSDFSVEFLAEKPDLESKDFLAKSFTLEMDLESGVRKWFGTCVECTFLGMSAGMGFGTYAHYRVRLRAWPWLLTRTSNCRIFQEKNADEIVKEVLRDAGFSDHSWTVSETPPVREYCVQYRESDWHFVRRLLEEEGRFFYFDYSSGKDQLTIRDDSATLSPIAGDPNIEMIDKEAGQRSEIDYIDNWKDGHRVDTDKVTLDDYDFTKSKTKLTGTRNHDAEKLEVFDYPGRFDVSTIGTKRARRRMEAIIAGKNRVWGQGIVKAMTPAAKFTLKDHPARAQNKEYLVLTLKQKLRIEQTDEWREKSRSGKYDPAALIESQTIELTAQDAKIAYVPVSTVPWPIIHGIQTAVVVGPKGDEIYTDKHGRVKVQFFWDREGKDDEKSSCFIRVATPIAGKNWGMIHIPRIGQEVVVQFLEGDPDRPLIVGSVYNDQQTTPFTLPENKTQIGLVSDTHQNEDTNAKHEFVLEEKKDEEYIRMQSEKDYFQIIKNNADVKIGDGTKDDGDYTQSVWRNTVREYGVTGGEGNLTETVQTDFEKTISDGEYTLAVETGGRTTTIASNDKLTVDGKVDVTSNQKITMTATSSIKLVCGGSTLELTPSAIKLSSTQIKLDGTQVKVSGSLVDVSGSMIKLAGSLVKIN</sequence>
<dbReference type="InterPro" id="IPR006533">
    <property type="entry name" value="T6SS_Vgr_RhsGE"/>
</dbReference>
<organism evidence="5 6">
    <name type="scientific">Neptunicoccus cionae</name>
    <dbReference type="NCBI Taxonomy" id="2035344"/>
    <lineage>
        <taxon>Bacteria</taxon>
        <taxon>Pseudomonadati</taxon>
        <taxon>Pseudomonadota</taxon>
        <taxon>Alphaproteobacteria</taxon>
        <taxon>Rhodobacterales</taxon>
        <taxon>Paracoccaceae</taxon>
        <taxon>Neptunicoccus</taxon>
    </lineage>
</organism>
<dbReference type="Pfam" id="PF05954">
    <property type="entry name" value="Phage_GPD"/>
    <property type="match status" value="1"/>
</dbReference>
<keyword evidence="3" id="KW-0964">Secreted</keyword>
<dbReference type="SUPFAM" id="SSF69279">
    <property type="entry name" value="Phage tail proteins"/>
    <property type="match status" value="2"/>
</dbReference>
<gene>
    <name evidence="5" type="ORF">GCM10011498_08350</name>
</gene>
<evidence type="ECO:0000256" key="2">
    <source>
        <dbReference type="ARBA" id="ARBA00005558"/>
    </source>
</evidence>
<dbReference type="Gene3D" id="3.55.50.10">
    <property type="entry name" value="Baseplate protein-like domains"/>
    <property type="match status" value="1"/>
</dbReference>
<dbReference type="SUPFAM" id="SSF69255">
    <property type="entry name" value="gp5 N-terminal domain-like"/>
    <property type="match status" value="1"/>
</dbReference>
<proteinExistence type="inferred from homology"/>
<reference evidence="5" key="2">
    <citation type="submission" date="2020-09" db="EMBL/GenBank/DDBJ databases">
        <authorList>
            <person name="Sun Q."/>
            <person name="Zhou Y."/>
        </authorList>
    </citation>
    <scope>NUCLEOTIDE SEQUENCE</scope>
    <source>
        <strain evidence="5">CGMCC 1.15880</strain>
    </source>
</reference>
<name>A0A916QVK0_9RHOB</name>
<evidence type="ECO:0000256" key="3">
    <source>
        <dbReference type="ARBA" id="ARBA00022525"/>
    </source>
</evidence>
<dbReference type="Gene3D" id="2.30.110.50">
    <property type="match status" value="1"/>
</dbReference>
<evidence type="ECO:0000259" key="4">
    <source>
        <dbReference type="Pfam" id="PF04717"/>
    </source>
</evidence>
<dbReference type="PANTHER" id="PTHR32305">
    <property type="match status" value="1"/>
</dbReference>
<dbReference type="InterPro" id="IPR017847">
    <property type="entry name" value="T6SS_RhsGE_Vgr_subset"/>
</dbReference>
<dbReference type="InterPro" id="IPR037026">
    <property type="entry name" value="Vgr_OB-fold_dom_sf"/>
</dbReference>
<dbReference type="SUPFAM" id="SSF69349">
    <property type="entry name" value="Phage fibre proteins"/>
    <property type="match status" value="1"/>
</dbReference>
<dbReference type="PANTHER" id="PTHR32305:SF15">
    <property type="entry name" value="PROTEIN RHSA-RELATED"/>
    <property type="match status" value="1"/>
</dbReference>
<keyword evidence="6" id="KW-1185">Reference proteome</keyword>
<feature type="domain" description="Gp5/Type VI secretion system Vgr protein OB-fold" evidence="4">
    <location>
        <begin position="398"/>
        <end position="466"/>
    </location>
</feature>
<dbReference type="Pfam" id="PF04717">
    <property type="entry name" value="Phage_base_V"/>
    <property type="match status" value="1"/>
</dbReference>
<dbReference type="Proteomes" id="UP000628017">
    <property type="component" value="Unassembled WGS sequence"/>
</dbReference>
<comment type="subcellular location">
    <subcellularLocation>
        <location evidence="1">Secreted</location>
    </subcellularLocation>
</comment>
<dbReference type="EMBL" id="BMKA01000001">
    <property type="protein sequence ID" value="GGA10566.1"/>
    <property type="molecule type" value="Genomic_DNA"/>
</dbReference>
<dbReference type="AlphaFoldDB" id="A0A916QVK0"/>
<dbReference type="GO" id="GO:0005576">
    <property type="term" value="C:extracellular region"/>
    <property type="evidence" value="ECO:0007669"/>
    <property type="project" value="UniProtKB-SubCell"/>
</dbReference>
<dbReference type="NCBIfam" id="TIGR01646">
    <property type="entry name" value="vgr_GE"/>
    <property type="match status" value="1"/>
</dbReference>
<dbReference type="InterPro" id="IPR006531">
    <property type="entry name" value="Gp5/Vgr_OB"/>
</dbReference>
<dbReference type="RefSeq" id="WP_188671186.1">
    <property type="nucleotide sequence ID" value="NZ_BMKA01000001.1"/>
</dbReference>
<evidence type="ECO:0000313" key="6">
    <source>
        <dbReference type="Proteomes" id="UP000628017"/>
    </source>
</evidence>
<protein>
    <recommendedName>
        <fullName evidence="4">Gp5/Type VI secretion system Vgr protein OB-fold domain-containing protein</fullName>
    </recommendedName>
</protein>
<reference evidence="5" key="1">
    <citation type="journal article" date="2014" name="Int. J. Syst. Evol. Microbiol.">
        <title>Complete genome sequence of Corynebacterium casei LMG S-19264T (=DSM 44701T), isolated from a smear-ripened cheese.</title>
        <authorList>
            <consortium name="US DOE Joint Genome Institute (JGI-PGF)"/>
            <person name="Walter F."/>
            <person name="Albersmeier A."/>
            <person name="Kalinowski J."/>
            <person name="Ruckert C."/>
        </authorList>
    </citation>
    <scope>NUCLEOTIDE SEQUENCE</scope>
    <source>
        <strain evidence="5">CGMCC 1.15880</strain>
    </source>
</reference>
<comment type="similarity">
    <text evidence="2">Belongs to the VgrG protein family.</text>
</comment>
<dbReference type="InterPro" id="IPR050708">
    <property type="entry name" value="T6SS_VgrG/RHS"/>
</dbReference>
<evidence type="ECO:0000313" key="5">
    <source>
        <dbReference type="EMBL" id="GGA10566.1"/>
    </source>
</evidence>